<reference evidence="2" key="1">
    <citation type="submission" date="2021-01" db="EMBL/GenBank/DDBJ databases">
        <title>Adiantum capillus-veneris genome.</title>
        <authorList>
            <person name="Fang Y."/>
            <person name="Liao Q."/>
        </authorList>
    </citation>
    <scope>NUCLEOTIDE SEQUENCE</scope>
    <source>
        <strain evidence="2">H3</strain>
        <tissue evidence="2">Leaf</tissue>
    </source>
</reference>
<dbReference type="Proteomes" id="UP000886520">
    <property type="component" value="Chromosome 22"/>
</dbReference>
<protein>
    <submittedName>
        <fullName evidence="2">Uncharacterized protein</fullName>
    </submittedName>
</protein>
<sequence>MLLIASSQSSKNAKSTSFFVLLVLNLPRRSWKPTLHTVPSLRAPISQPINYSRDVKSKKAVLVTWSVRSCSNRTFPPASPRTCARTTNEMVHAILEAKRARMDLPQSIFQLVSLPHEETVKLLDAWREHQSLGNKRVVDVYLILELCYIFKDTHDVRELDNDGVEKETELSSKDEDASKQSHDENFVDVVEGDKDISESTIKYLGTMMKIIWLHMRSIKIL</sequence>
<dbReference type="AlphaFoldDB" id="A0A9D4U6S4"/>
<gene>
    <name evidence="2" type="ORF">GOP47_0022929</name>
</gene>
<proteinExistence type="predicted"/>
<keyword evidence="3" id="KW-1185">Reference proteome</keyword>
<evidence type="ECO:0000313" key="2">
    <source>
        <dbReference type="EMBL" id="KAI5062390.1"/>
    </source>
</evidence>
<dbReference type="EMBL" id="JABFUD020000022">
    <property type="protein sequence ID" value="KAI5062390.1"/>
    <property type="molecule type" value="Genomic_DNA"/>
</dbReference>
<comment type="caution">
    <text evidence="2">The sequence shown here is derived from an EMBL/GenBank/DDBJ whole genome shotgun (WGS) entry which is preliminary data.</text>
</comment>
<evidence type="ECO:0000313" key="3">
    <source>
        <dbReference type="Proteomes" id="UP000886520"/>
    </source>
</evidence>
<name>A0A9D4U6S4_ADICA</name>
<evidence type="ECO:0000256" key="1">
    <source>
        <dbReference type="SAM" id="MobiDB-lite"/>
    </source>
</evidence>
<feature type="region of interest" description="Disordered" evidence="1">
    <location>
        <begin position="161"/>
        <end position="184"/>
    </location>
</feature>
<accession>A0A9D4U6S4</accession>
<organism evidence="2 3">
    <name type="scientific">Adiantum capillus-veneris</name>
    <name type="common">Maidenhair fern</name>
    <dbReference type="NCBI Taxonomy" id="13818"/>
    <lineage>
        <taxon>Eukaryota</taxon>
        <taxon>Viridiplantae</taxon>
        <taxon>Streptophyta</taxon>
        <taxon>Embryophyta</taxon>
        <taxon>Tracheophyta</taxon>
        <taxon>Polypodiopsida</taxon>
        <taxon>Polypodiidae</taxon>
        <taxon>Polypodiales</taxon>
        <taxon>Pteridineae</taxon>
        <taxon>Pteridaceae</taxon>
        <taxon>Vittarioideae</taxon>
        <taxon>Adiantum</taxon>
    </lineage>
</organism>